<keyword evidence="5 6" id="KW-0472">Membrane</keyword>
<keyword evidence="2" id="KW-1003">Cell membrane</keyword>
<protein>
    <submittedName>
        <fullName evidence="7">Putative branched chain amino acid ABC transporter permease protein</fullName>
    </submittedName>
</protein>
<feature type="transmembrane region" description="Helical" evidence="6">
    <location>
        <begin position="27"/>
        <end position="49"/>
    </location>
</feature>
<proteinExistence type="predicted"/>
<evidence type="ECO:0000256" key="2">
    <source>
        <dbReference type="ARBA" id="ARBA00022475"/>
    </source>
</evidence>
<evidence type="ECO:0000256" key="3">
    <source>
        <dbReference type="ARBA" id="ARBA00022692"/>
    </source>
</evidence>
<feature type="transmembrane region" description="Helical" evidence="6">
    <location>
        <begin position="337"/>
        <end position="356"/>
    </location>
</feature>
<dbReference type="PANTHER" id="PTHR30482">
    <property type="entry name" value="HIGH-AFFINITY BRANCHED-CHAIN AMINO ACID TRANSPORT SYSTEM PERMEASE"/>
    <property type="match status" value="1"/>
</dbReference>
<dbReference type="AlphaFoldDB" id="A0A2P2CA84"/>
<dbReference type="CDD" id="cd06581">
    <property type="entry name" value="TM_PBP1_LivM_like"/>
    <property type="match status" value="1"/>
</dbReference>
<evidence type="ECO:0000313" key="7">
    <source>
        <dbReference type="EMBL" id="CUR58876.1"/>
    </source>
</evidence>
<feature type="transmembrane region" description="Helical" evidence="6">
    <location>
        <begin position="61"/>
        <end position="87"/>
    </location>
</feature>
<name>A0A2P2CA84_9ZZZZ</name>
<dbReference type="InterPro" id="IPR043428">
    <property type="entry name" value="LivM-like"/>
</dbReference>
<dbReference type="InterPro" id="IPR001851">
    <property type="entry name" value="ABC_transp_permease"/>
</dbReference>
<evidence type="ECO:0000256" key="4">
    <source>
        <dbReference type="ARBA" id="ARBA00022989"/>
    </source>
</evidence>
<dbReference type="PANTHER" id="PTHR30482:SF10">
    <property type="entry name" value="HIGH-AFFINITY BRANCHED-CHAIN AMINO ACID TRANSPORT PROTEIN BRAE"/>
    <property type="match status" value="1"/>
</dbReference>
<feature type="transmembrane region" description="Helical" evidence="6">
    <location>
        <begin position="214"/>
        <end position="232"/>
    </location>
</feature>
<dbReference type="EMBL" id="CZKB01000008">
    <property type="protein sequence ID" value="CUR58876.1"/>
    <property type="molecule type" value="Genomic_DNA"/>
</dbReference>
<evidence type="ECO:0000256" key="1">
    <source>
        <dbReference type="ARBA" id="ARBA00004651"/>
    </source>
</evidence>
<feature type="transmembrane region" description="Helical" evidence="6">
    <location>
        <begin position="93"/>
        <end position="114"/>
    </location>
</feature>
<organism evidence="7">
    <name type="scientific">metagenome</name>
    <dbReference type="NCBI Taxonomy" id="256318"/>
    <lineage>
        <taxon>unclassified sequences</taxon>
        <taxon>metagenomes</taxon>
    </lineage>
</organism>
<feature type="transmembrane region" description="Helical" evidence="6">
    <location>
        <begin position="292"/>
        <end position="325"/>
    </location>
</feature>
<dbReference type="Pfam" id="PF02653">
    <property type="entry name" value="BPD_transp_2"/>
    <property type="match status" value="1"/>
</dbReference>
<feature type="transmembrane region" description="Helical" evidence="6">
    <location>
        <begin position="126"/>
        <end position="151"/>
    </location>
</feature>
<comment type="subcellular location">
    <subcellularLocation>
        <location evidence="1">Cell membrane</location>
        <topology evidence="1">Multi-pass membrane protein</topology>
    </subcellularLocation>
</comment>
<reference evidence="7" key="1">
    <citation type="submission" date="2015-08" db="EMBL/GenBank/DDBJ databases">
        <authorList>
            <person name="Babu N.S."/>
            <person name="Beckwith C.J."/>
            <person name="Beseler K.G."/>
            <person name="Brison A."/>
            <person name="Carone J.V."/>
            <person name="Caskin T.P."/>
            <person name="Diamond M."/>
            <person name="Durham M.E."/>
            <person name="Foxe J.M."/>
            <person name="Go M."/>
            <person name="Henderson B.A."/>
            <person name="Jones I.B."/>
            <person name="McGettigan J.A."/>
            <person name="Micheletti S.J."/>
            <person name="Nasrallah M.E."/>
            <person name="Ortiz D."/>
            <person name="Piller C.R."/>
            <person name="Privatt S.R."/>
            <person name="Schneider S.L."/>
            <person name="Sharp S."/>
            <person name="Smith T.C."/>
            <person name="Stanton J.D."/>
            <person name="Ullery H.E."/>
            <person name="Wilson R.J."/>
            <person name="Serrano M.G."/>
            <person name="Buck G."/>
            <person name="Lee V."/>
            <person name="Wang Y."/>
            <person name="Carvalho R."/>
            <person name="Voegtly L."/>
            <person name="Shi R."/>
            <person name="Duckworth R."/>
            <person name="Johnson A."/>
            <person name="Loviza R."/>
            <person name="Walstead R."/>
            <person name="Shah Z."/>
            <person name="Kiflezghi M."/>
            <person name="Wade K."/>
            <person name="Ball S.L."/>
            <person name="Bradley K.W."/>
            <person name="Asai D.J."/>
            <person name="Bowman C.A."/>
            <person name="Russell D.A."/>
            <person name="Pope W.H."/>
            <person name="Jacobs-Sera D."/>
            <person name="Hendrix R.W."/>
            <person name="Hatfull G.F."/>
        </authorList>
    </citation>
    <scope>NUCLEOTIDE SEQUENCE</scope>
</reference>
<feature type="transmembrane region" description="Helical" evidence="6">
    <location>
        <begin position="263"/>
        <end position="280"/>
    </location>
</feature>
<keyword evidence="3 6" id="KW-0812">Transmembrane</keyword>
<accession>A0A2P2CA84</accession>
<dbReference type="GO" id="GO:0005886">
    <property type="term" value="C:plasma membrane"/>
    <property type="evidence" value="ECO:0007669"/>
    <property type="project" value="UniProtKB-SubCell"/>
</dbReference>
<sequence>MSQILDAYRGLKLRDRIGGAPAWARKIGLLLVIAFAFYLPFLNILPFAYIRTDLTSRGSDWASVLFLVVVYMIVAVGLNVVIGFAGLLDLGYVGFYALGAYSIALFGSPSSPVVEGLQSRFGFSEAWAVPFAACIPIAIAMSLIAGVILGAPTLRLRGDYLAIVTLGFGEIIRITARNLDNVTNGATGITNVPVPPGPETDGRAFFNTVDAERWYWLALTILILIIFLAFRLERSRVGRAWLAIREDEDAAAIMGVAAFKFKLWAFAIGAAVGGLAGLLFGSKQQYVEPNAFMVNLSFLFVAMVVIGGSGNIYGVLLGAFLLTYLPERFREFQEWRPFAFGVALVAVMILRPQGLVPSRRRAREFEDRKVEAEEAAADA</sequence>
<keyword evidence="4 6" id="KW-1133">Transmembrane helix</keyword>
<dbReference type="GO" id="GO:0015658">
    <property type="term" value="F:branched-chain amino acid transmembrane transporter activity"/>
    <property type="evidence" value="ECO:0007669"/>
    <property type="project" value="InterPro"/>
</dbReference>
<evidence type="ECO:0000256" key="5">
    <source>
        <dbReference type="ARBA" id="ARBA00023136"/>
    </source>
</evidence>
<evidence type="ECO:0000256" key="6">
    <source>
        <dbReference type="SAM" id="Phobius"/>
    </source>
</evidence>
<gene>
    <name evidence="7" type="ORF">NOCA1160102</name>
</gene>